<gene>
    <name evidence="1" type="ORF">FRZ06_16050</name>
</gene>
<keyword evidence="1" id="KW-0808">Transferase</keyword>
<proteinExistence type="predicted"/>
<organism evidence="1 2">
    <name type="scientific">Anoxybacterium hadale</name>
    <dbReference type="NCBI Taxonomy" id="3408580"/>
    <lineage>
        <taxon>Bacteria</taxon>
        <taxon>Bacillati</taxon>
        <taxon>Bacillota</taxon>
        <taxon>Clostridia</taxon>
        <taxon>Peptostreptococcales</taxon>
        <taxon>Anaerovoracaceae</taxon>
        <taxon>Anoxybacterium</taxon>
    </lineage>
</organism>
<accession>A0ACD1ADX5</accession>
<keyword evidence="1" id="KW-0418">Kinase</keyword>
<dbReference type="EMBL" id="CP042469">
    <property type="protein sequence ID" value="QOX64748.1"/>
    <property type="molecule type" value="Genomic_DNA"/>
</dbReference>
<evidence type="ECO:0000313" key="2">
    <source>
        <dbReference type="Proteomes" id="UP000594014"/>
    </source>
</evidence>
<keyword evidence="2" id="KW-1185">Reference proteome</keyword>
<protein>
    <submittedName>
        <fullName evidence="1">Sensor histidine kinase</fullName>
    </submittedName>
</protein>
<evidence type="ECO:0000313" key="1">
    <source>
        <dbReference type="EMBL" id="QOX64748.1"/>
    </source>
</evidence>
<name>A0ACD1ADX5_9FIRM</name>
<sequence length="516" mass="60129">MFRSFWRRTMKKDRNRLHLWHRNSLKKRLILYFMAIIIIMSALNIFPYYTISVLMSRMSSTFELNVQLNHLNNTLEQLNYAYENYLETKHSKSLDDYYRYSYDLWEEVNAIQIDNSGIDNALVMKDIRNMVSSYLDEMDEAVKARRSRMVDDYLYHHNESTKIHQYIVEYIQKLNNTLFFQNTDRYTSIRKSIRLVETLNIGVLFSIFILSIVLILWFTYRITKPIFELSRAADEITHGNFDVPSVKVDTDDEIGIMAEAFNRMTASIRQYIHEINEKVELERKLQEKEMENLIMKTNLREAELHALQSQINPHFLFNTLNAGAQLAMMEGADRACSFIENAAELFRYNMRNLDKPVTIGDEIRNVENYMHLLNERFADKIEFILEKDDSVLERKIPCMILQPIVENAFIHGIGDVEYLGVIGVSVREQEGDAVISIRDNGKGMSAKRITQILGGDTNERNEAGGGHEGHTNGIGLNNIINRLKIFYSLETVLDIYSEPGQGTEVVLHIPQEPAWF</sequence>
<reference evidence="1" key="1">
    <citation type="submission" date="2019-08" db="EMBL/GenBank/DDBJ databases">
        <title>Genome sequence of Clostridiales bacterium MT110.</title>
        <authorList>
            <person name="Cao J."/>
        </authorList>
    </citation>
    <scope>NUCLEOTIDE SEQUENCE</scope>
    <source>
        <strain evidence="1">MT110</strain>
    </source>
</reference>
<dbReference type="Proteomes" id="UP000594014">
    <property type="component" value="Chromosome"/>
</dbReference>